<sequence>MGTPPRTRSRQQRLGGEKSILDRRSFPMAKGLVKFLLVGVDYFTKWIEVEPLTIITAQKVQRYGLPHSVVTDNRTQFPSKRGTMIPIKIGEPSLRRGNFNPEDNTDAIRVDLNLVKKAREQACIR</sequence>
<dbReference type="Proteomes" id="UP000257109">
    <property type="component" value="Unassembled WGS sequence"/>
</dbReference>
<evidence type="ECO:0008006" key="3">
    <source>
        <dbReference type="Google" id="ProtNLM"/>
    </source>
</evidence>
<proteinExistence type="predicted"/>
<dbReference type="SUPFAM" id="SSF53098">
    <property type="entry name" value="Ribonuclease H-like"/>
    <property type="match status" value="1"/>
</dbReference>
<dbReference type="GO" id="GO:0003676">
    <property type="term" value="F:nucleic acid binding"/>
    <property type="evidence" value="ECO:0007669"/>
    <property type="project" value="InterPro"/>
</dbReference>
<feature type="non-terminal residue" evidence="1">
    <location>
        <position position="1"/>
    </location>
</feature>
<dbReference type="Gene3D" id="3.30.420.10">
    <property type="entry name" value="Ribonuclease H-like superfamily/Ribonuclease H"/>
    <property type="match status" value="1"/>
</dbReference>
<evidence type="ECO:0000313" key="2">
    <source>
        <dbReference type="Proteomes" id="UP000257109"/>
    </source>
</evidence>
<dbReference type="InterPro" id="IPR036397">
    <property type="entry name" value="RNaseH_sf"/>
</dbReference>
<keyword evidence="2" id="KW-1185">Reference proteome</keyword>
<reference evidence="1" key="1">
    <citation type="submission" date="2018-05" db="EMBL/GenBank/DDBJ databases">
        <title>Draft genome of Mucuna pruriens seed.</title>
        <authorList>
            <person name="Nnadi N.E."/>
            <person name="Vos R."/>
            <person name="Hasami M.H."/>
            <person name="Devisetty U.K."/>
            <person name="Aguiy J.C."/>
        </authorList>
    </citation>
    <scope>NUCLEOTIDE SEQUENCE [LARGE SCALE GENOMIC DNA]</scope>
    <source>
        <strain evidence="1">JCA_2017</strain>
    </source>
</reference>
<gene>
    <name evidence="1" type="ORF">CR513_40232</name>
</gene>
<organism evidence="1 2">
    <name type="scientific">Mucuna pruriens</name>
    <name type="common">Velvet bean</name>
    <name type="synonym">Dolichos pruriens</name>
    <dbReference type="NCBI Taxonomy" id="157652"/>
    <lineage>
        <taxon>Eukaryota</taxon>
        <taxon>Viridiplantae</taxon>
        <taxon>Streptophyta</taxon>
        <taxon>Embryophyta</taxon>
        <taxon>Tracheophyta</taxon>
        <taxon>Spermatophyta</taxon>
        <taxon>Magnoliopsida</taxon>
        <taxon>eudicotyledons</taxon>
        <taxon>Gunneridae</taxon>
        <taxon>Pentapetalae</taxon>
        <taxon>rosids</taxon>
        <taxon>fabids</taxon>
        <taxon>Fabales</taxon>
        <taxon>Fabaceae</taxon>
        <taxon>Papilionoideae</taxon>
        <taxon>50 kb inversion clade</taxon>
        <taxon>NPAAA clade</taxon>
        <taxon>indigoferoid/millettioid clade</taxon>
        <taxon>Phaseoleae</taxon>
        <taxon>Mucuna</taxon>
    </lineage>
</organism>
<name>A0A371FM01_MUCPR</name>
<dbReference type="AlphaFoldDB" id="A0A371FM01"/>
<accession>A0A371FM01</accession>
<evidence type="ECO:0000313" key="1">
    <source>
        <dbReference type="EMBL" id="RDX79356.1"/>
    </source>
</evidence>
<protein>
    <recommendedName>
        <fullName evidence="3">Integrase catalytic domain-containing protein</fullName>
    </recommendedName>
</protein>
<dbReference type="InterPro" id="IPR012337">
    <property type="entry name" value="RNaseH-like_sf"/>
</dbReference>
<dbReference type="EMBL" id="QJKJ01008565">
    <property type="protein sequence ID" value="RDX79356.1"/>
    <property type="molecule type" value="Genomic_DNA"/>
</dbReference>
<comment type="caution">
    <text evidence="1">The sequence shown here is derived from an EMBL/GenBank/DDBJ whole genome shotgun (WGS) entry which is preliminary data.</text>
</comment>
<dbReference type="OrthoDB" id="1433117at2759"/>